<proteinExistence type="predicted"/>
<name>A0A0A9B8W1_ARUDO</name>
<protein>
    <submittedName>
        <fullName evidence="1">Uncharacterized protein</fullName>
    </submittedName>
</protein>
<reference evidence="1" key="1">
    <citation type="submission" date="2014-09" db="EMBL/GenBank/DDBJ databases">
        <authorList>
            <person name="Magalhaes I.L.F."/>
            <person name="Oliveira U."/>
            <person name="Santos F.R."/>
            <person name="Vidigal T.H.D.A."/>
            <person name="Brescovit A.D."/>
            <person name="Santos A.J."/>
        </authorList>
    </citation>
    <scope>NUCLEOTIDE SEQUENCE</scope>
    <source>
        <tissue evidence="1">Shoot tissue taken approximately 20 cm above the soil surface</tissue>
    </source>
</reference>
<sequence>MSCRQIPQSTNAVNLSPLFKVPSERHH</sequence>
<organism evidence="1">
    <name type="scientific">Arundo donax</name>
    <name type="common">Giant reed</name>
    <name type="synonym">Donax arundinaceus</name>
    <dbReference type="NCBI Taxonomy" id="35708"/>
    <lineage>
        <taxon>Eukaryota</taxon>
        <taxon>Viridiplantae</taxon>
        <taxon>Streptophyta</taxon>
        <taxon>Embryophyta</taxon>
        <taxon>Tracheophyta</taxon>
        <taxon>Spermatophyta</taxon>
        <taxon>Magnoliopsida</taxon>
        <taxon>Liliopsida</taxon>
        <taxon>Poales</taxon>
        <taxon>Poaceae</taxon>
        <taxon>PACMAD clade</taxon>
        <taxon>Arundinoideae</taxon>
        <taxon>Arundineae</taxon>
        <taxon>Arundo</taxon>
    </lineage>
</organism>
<reference evidence="1" key="2">
    <citation type="journal article" date="2015" name="Data Brief">
        <title>Shoot transcriptome of the giant reed, Arundo donax.</title>
        <authorList>
            <person name="Barrero R.A."/>
            <person name="Guerrero F.D."/>
            <person name="Moolhuijzen P."/>
            <person name="Goolsby J.A."/>
            <person name="Tidwell J."/>
            <person name="Bellgard S.E."/>
            <person name="Bellgard M.I."/>
        </authorList>
    </citation>
    <scope>NUCLEOTIDE SEQUENCE</scope>
    <source>
        <tissue evidence="1">Shoot tissue taken approximately 20 cm above the soil surface</tissue>
    </source>
</reference>
<dbReference type="AlphaFoldDB" id="A0A0A9B8W1"/>
<dbReference type="EMBL" id="GBRH01240260">
    <property type="protein sequence ID" value="JAD57635.1"/>
    <property type="molecule type" value="Transcribed_RNA"/>
</dbReference>
<evidence type="ECO:0000313" key="1">
    <source>
        <dbReference type="EMBL" id="JAD57635.1"/>
    </source>
</evidence>
<accession>A0A0A9B8W1</accession>